<dbReference type="eggNOG" id="arCOG03202">
    <property type="taxonomic scope" value="Archaea"/>
</dbReference>
<dbReference type="GeneID" id="8777507"/>
<dbReference type="EMBL" id="CP001899">
    <property type="protein sequence ID" value="ADC64208.1"/>
    <property type="molecule type" value="Genomic_DNA"/>
</dbReference>
<dbReference type="PANTHER" id="PTHR30217">
    <property type="entry name" value="PEPTIDASE U32 FAMILY"/>
    <property type="match status" value="1"/>
</dbReference>
<dbReference type="PANTHER" id="PTHR30217:SF10">
    <property type="entry name" value="23S RRNA 5-HYDROXYCYTIDINE C2501 SYNTHASE"/>
    <property type="match status" value="1"/>
</dbReference>
<dbReference type="RefSeq" id="WP_012964557.1">
    <property type="nucleotide sequence ID" value="NC_013849.1"/>
</dbReference>
<dbReference type="AlphaFoldDB" id="D3S0J4"/>
<keyword evidence="2" id="KW-1185">Reference proteome</keyword>
<dbReference type="HOGENOM" id="CLU_1313084_0_0_2"/>
<name>D3S0J4_FERPA</name>
<dbReference type="KEGG" id="fpl:Ferp_0016"/>
<protein>
    <submittedName>
        <fullName evidence="1">Peptidase U32</fullName>
    </submittedName>
</protein>
<dbReference type="InterPro" id="IPR001539">
    <property type="entry name" value="Peptidase_U32"/>
</dbReference>
<reference evidence="2" key="1">
    <citation type="submission" date="2010-02" db="EMBL/GenBank/DDBJ databases">
        <title>Complete sequence of Ferroglobus placidus DSM 10642.</title>
        <authorList>
            <consortium name="US DOE Joint Genome Institute"/>
            <person name="Lucas S."/>
            <person name="Copeland A."/>
            <person name="Lapidus A."/>
            <person name="Cheng J.-F."/>
            <person name="Bruce D."/>
            <person name="Goodwin L."/>
            <person name="Pitluck S."/>
            <person name="Saunders E."/>
            <person name="Brettin T."/>
            <person name="Detter J.C."/>
            <person name="Han C."/>
            <person name="Tapia R."/>
            <person name="Larimer F."/>
            <person name="Land M."/>
            <person name="Hauser L."/>
            <person name="Kyrpides N."/>
            <person name="Ivanova N."/>
            <person name="Holmes D."/>
            <person name="Lovley D."/>
            <person name="Kyrpides N."/>
            <person name="Anderson I.J."/>
            <person name="Woyke T."/>
        </authorList>
    </citation>
    <scope>NUCLEOTIDE SEQUENCE [LARGE SCALE GENOMIC DNA]</scope>
    <source>
        <strain evidence="2">DSM 10642 / AEDII12DO</strain>
    </source>
</reference>
<dbReference type="OrthoDB" id="51599at2157"/>
<evidence type="ECO:0000313" key="1">
    <source>
        <dbReference type="EMBL" id="ADC64208.1"/>
    </source>
</evidence>
<accession>D3S0J4</accession>
<reference evidence="1 2" key="2">
    <citation type="journal article" date="2011" name="Stand. Genomic Sci.">
        <title>Complete genome sequence of Ferroglobus placidus AEDII12DO.</title>
        <authorList>
            <person name="Anderson I."/>
            <person name="Risso C."/>
            <person name="Holmes D."/>
            <person name="Lucas S."/>
            <person name="Copeland A."/>
            <person name="Lapidus A."/>
            <person name="Cheng J.F."/>
            <person name="Bruce D."/>
            <person name="Goodwin L."/>
            <person name="Pitluck S."/>
            <person name="Saunders E."/>
            <person name="Brettin T."/>
            <person name="Detter J.C."/>
            <person name="Han C."/>
            <person name="Tapia R."/>
            <person name="Larimer F."/>
            <person name="Land M."/>
            <person name="Hauser L."/>
            <person name="Woyke T."/>
            <person name="Lovley D."/>
            <person name="Kyrpides N."/>
            <person name="Ivanova N."/>
        </authorList>
    </citation>
    <scope>NUCLEOTIDE SEQUENCE [LARGE SCALE GENOMIC DNA]</scope>
    <source>
        <strain evidence="2">DSM 10642 / AEDII12DO</strain>
    </source>
</reference>
<sequence>MKYVGLKGFSKYGDEKALTVEEINRLAENEEVFVALNRVKEADEIEKAAKNLKASGVIVNEIAAIKRIEDKKVIASVGLNPLNSLDLELLKELGAYAVVIPPEINENVEELKGCGVKIEAFKRAYVEMFYKGKCLLSAYFSGVSAKRDGVCKKECCRRWKVVFKEKEFEVSFPPKLVEYDVNADILKFEGRQFSKIGVMSCGINDERSES</sequence>
<dbReference type="PaxDb" id="589924-Ferp_0016"/>
<proteinExistence type="predicted"/>
<dbReference type="InterPro" id="IPR051454">
    <property type="entry name" value="RNA/ubiquinone_mod_enzymes"/>
</dbReference>
<dbReference type="Proteomes" id="UP000002613">
    <property type="component" value="Chromosome"/>
</dbReference>
<gene>
    <name evidence="1" type="ordered locus">Ferp_0016</name>
</gene>
<dbReference type="Pfam" id="PF01136">
    <property type="entry name" value="Peptidase_U32"/>
    <property type="match status" value="1"/>
</dbReference>
<evidence type="ECO:0000313" key="2">
    <source>
        <dbReference type="Proteomes" id="UP000002613"/>
    </source>
</evidence>
<dbReference type="STRING" id="589924.Ferp_0016"/>
<organism evidence="1 2">
    <name type="scientific">Ferroglobus placidus (strain DSM 10642 / AEDII12DO)</name>
    <dbReference type="NCBI Taxonomy" id="589924"/>
    <lineage>
        <taxon>Archaea</taxon>
        <taxon>Methanobacteriati</taxon>
        <taxon>Methanobacteriota</taxon>
        <taxon>Archaeoglobi</taxon>
        <taxon>Archaeoglobales</taxon>
        <taxon>Archaeoglobaceae</taxon>
        <taxon>Ferroglobus</taxon>
    </lineage>
</organism>